<keyword evidence="3" id="KW-1185">Reference proteome</keyword>
<dbReference type="Proteomes" id="UP000008021">
    <property type="component" value="Chromosome 8"/>
</dbReference>
<feature type="region of interest" description="Disordered" evidence="1">
    <location>
        <begin position="95"/>
        <end position="124"/>
    </location>
</feature>
<name>A0A0E0EGV5_9ORYZ</name>
<dbReference type="Gramene" id="OMERI08G00720.1">
    <property type="protein sequence ID" value="OMERI08G00720.1"/>
    <property type="gene ID" value="OMERI08G00720"/>
</dbReference>
<accession>A0A0E0EGV5</accession>
<dbReference type="AlphaFoldDB" id="A0A0E0EGV5"/>
<organism evidence="2">
    <name type="scientific">Oryza meridionalis</name>
    <dbReference type="NCBI Taxonomy" id="40149"/>
    <lineage>
        <taxon>Eukaryota</taxon>
        <taxon>Viridiplantae</taxon>
        <taxon>Streptophyta</taxon>
        <taxon>Embryophyta</taxon>
        <taxon>Tracheophyta</taxon>
        <taxon>Spermatophyta</taxon>
        <taxon>Magnoliopsida</taxon>
        <taxon>Liliopsida</taxon>
        <taxon>Poales</taxon>
        <taxon>Poaceae</taxon>
        <taxon>BOP clade</taxon>
        <taxon>Oryzoideae</taxon>
        <taxon>Oryzeae</taxon>
        <taxon>Oryzinae</taxon>
        <taxon>Oryza</taxon>
    </lineage>
</organism>
<proteinExistence type="predicted"/>
<feature type="compositionally biased region" description="Basic residues" evidence="1">
    <location>
        <begin position="139"/>
        <end position="148"/>
    </location>
</feature>
<feature type="compositionally biased region" description="Basic residues" evidence="1">
    <location>
        <begin position="34"/>
        <end position="49"/>
    </location>
</feature>
<reference evidence="2" key="2">
    <citation type="submission" date="2018-05" db="EMBL/GenBank/DDBJ databases">
        <title>OmerRS3 (Oryza meridionalis Reference Sequence Version 3).</title>
        <authorList>
            <person name="Zhang J."/>
            <person name="Kudrna D."/>
            <person name="Lee S."/>
            <person name="Talag J."/>
            <person name="Welchert J."/>
            <person name="Wing R.A."/>
        </authorList>
    </citation>
    <scope>NUCLEOTIDE SEQUENCE [LARGE SCALE GENOMIC DNA]</scope>
    <source>
        <strain evidence="2">cv. OR44</strain>
    </source>
</reference>
<sequence length="199" mass="21247">MDWGDEAGEERGGSTARTRGLTAAVVRALAGRDLRHRPRRRRPCKRRPRPSPAAPSPAATAAVVRDLCRRPRRRLPFLAATPSRPGLHAHAAVLDLSAQRRRRRPPSAAREGGSGGGAAPLRHRLRSVAVIRSVAGRAVARHNRRRCPRPLPSSASSPAETAAVGRAVTSLSPSPGTSRGLERGGGRRKRRRLTGGSIG</sequence>
<evidence type="ECO:0000313" key="2">
    <source>
        <dbReference type="EnsemblPlants" id="OMERI08G00720.1"/>
    </source>
</evidence>
<feature type="region of interest" description="Disordered" evidence="1">
    <location>
        <begin position="139"/>
        <end position="199"/>
    </location>
</feature>
<dbReference type="EnsemblPlants" id="OMERI08G00720.1">
    <property type="protein sequence ID" value="OMERI08G00720.1"/>
    <property type="gene ID" value="OMERI08G00720"/>
</dbReference>
<dbReference type="HOGENOM" id="CLU_1374156_0_0_1"/>
<reference evidence="2" key="1">
    <citation type="submission" date="2015-04" db="UniProtKB">
        <authorList>
            <consortium name="EnsemblPlants"/>
        </authorList>
    </citation>
    <scope>IDENTIFICATION</scope>
</reference>
<feature type="region of interest" description="Disordered" evidence="1">
    <location>
        <begin position="1"/>
        <end position="63"/>
    </location>
</feature>
<evidence type="ECO:0000313" key="3">
    <source>
        <dbReference type="Proteomes" id="UP000008021"/>
    </source>
</evidence>
<feature type="compositionally biased region" description="Low complexity" evidence="1">
    <location>
        <begin position="152"/>
        <end position="163"/>
    </location>
</feature>
<evidence type="ECO:0000256" key="1">
    <source>
        <dbReference type="SAM" id="MobiDB-lite"/>
    </source>
</evidence>
<protein>
    <submittedName>
        <fullName evidence="2">Uncharacterized protein</fullName>
    </submittedName>
</protein>